<sequence length="425" mass="47628">MILAVCFSCVLSSASHILCLPAIFLFPQEWRELIVPSYHFLDITAEIIGLVFIVGILKPPEKPCLRKRQPLRGLTRLTEDLPTTAENAKVQELATRSIDLSSILDFYEDLGPKGCMMLHFDPYHSTTHDVVRQAIIPASRLGSGGVAYADLTPRAVNPRMPDCMVTHSWSNLFVDLVAAVVADSLGLDEYDKVAQCLRRGHVQTLRHKLRAKGKLCHSYWICCFCVNQHSSICAGPGPAPLDTQALGRWQRNCRDTATGLPMTFCNCLEPKLTNDDPRCEVNKFDGMMLWLQYKNPKLRQLVAVDHKFDVFSRSWCVAELVAAHGADIPQTVCLESSKPFDPYADDLAIYDHLVNLSVADSLASRPEDKEMILSKVSCMREFDAALQMLIFGNRGLLTKKFVGFDLLEPAARFTRRLCTLRSIEI</sequence>
<proteinExistence type="predicted"/>
<evidence type="ECO:0000313" key="2">
    <source>
        <dbReference type="Proteomes" id="UP000604046"/>
    </source>
</evidence>
<protein>
    <submittedName>
        <fullName evidence="1">Uncharacterized protein</fullName>
    </submittedName>
</protein>
<dbReference type="EMBL" id="CAJNDS010000724">
    <property type="protein sequence ID" value="CAE7230429.1"/>
    <property type="molecule type" value="Genomic_DNA"/>
</dbReference>
<organism evidence="1 2">
    <name type="scientific">Symbiodinium natans</name>
    <dbReference type="NCBI Taxonomy" id="878477"/>
    <lineage>
        <taxon>Eukaryota</taxon>
        <taxon>Sar</taxon>
        <taxon>Alveolata</taxon>
        <taxon>Dinophyceae</taxon>
        <taxon>Suessiales</taxon>
        <taxon>Symbiodiniaceae</taxon>
        <taxon>Symbiodinium</taxon>
    </lineage>
</organism>
<gene>
    <name evidence="1" type="ORF">SNAT2548_LOCUS9355</name>
</gene>
<dbReference type="AlphaFoldDB" id="A0A812KIS2"/>
<comment type="caution">
    <text evidence="1">The sequence shown here is derived from an EMBL/GenBank/DDBJ whole genome shotgun (WGS) entry which is preliminary data.</text>
</comment>
<accession>A0A812KIS2</accession>
<dbReference type="OrthoDB" id="442070at2759"/>
<reference evidence="1" key="1">
    <citation type="submission" date="2021-02" db="EMBL/GenBank/DDBJ databases">
        <authorList>
            <person name="Dougan E. K."/>
            <person name="Rhodes N."/>
            <person name="Thang M."/>
            <person name="Chan C."/>
        </authorList>
    </citation>
    <scope>NUCLEOTIDE SEQUENCE</scope>
</reference>
<dbReference type="Proteomes" id="UP000604046">
    <property type="component" value="Unassembled WGS sequence"/>
</dbReference>
<evidence type="ECO:0000313" key="1">
    <source>
        <dbReference type="EMBL" id="CAE7230429.1"/>
    </source>
</evidence>
<keyword evidence="2" id="KW-1185">Reference proteome</keyword>
<name>A0A812KIS2_9DINO</name>